<feature type="region of interest" description="Disordered" evidence="1">
    <location>
        <begin position="392"/>
        <end position="628"/>
    </location>
</feature>
<keyword evidence="4" id="KW-1185">Reference proteome</keyword>
<dbReference type="EnsemblMetazoa" id="G17959.6">
    <property type="protein sequence ID" value="G17959.6:cds"/>
    <property type="gene ID" value="G17959"/>
</dbReference>
<dbReference type="SUPFAM" id="SSF49854">
    <property type="entry name" value="Spermadhesin, CUB domain"/>
    <property type="match status" value="1"/>
</dbReference>
<feature type="compositionally biased region" description="Basic residues" evidence="1">
    <location>
        <begin position="518"/>
        <end position="528"/>
    </location>
</feature>
<reference evidence="3" key="1">
    <citation type="submission" date="2022-08" db="UniProtKB">
        <authorList>
            <consortium name="EnsemblMetazoa"/>
        </authorList>
    </citation>
    <scope>IDENTIFICATION</scope>
    <source>
        <strain evidence="3">05x7-T-G4-1.051#20</strain>
    </source>
</reference>
<dbReference type="RefSeq" id="XP_034334558.2">
    <property type="nucleotide sequence ID" value="XM_034478667.2"/>
</dbReference>
<evidence type="ECO:0008006" key="5">
    <source>
        <dbReference type="Google" id="ProtNLM"/>
    </source>
</evidence>
<keyword evidence="2" id="KW-0812">Transmembrane</keyword>
<evidence type="ECO:0000313" key="3">
    <source>
        <dbReference type="EnsemblMetazoa" id="G17959.6:cds"/>
    </source>
</evidence>
<dbReference type="InterPro" id="IPR035914">
    <property type="entry name" value="Sperma_CUB_dom_sf"/>
</dbReference>
<accession>A0A8W8J9M9</accession>
<keyword evidence="2" id="KW-0472">Membrane</keyword>
<dbReference type="GeneID" id="117691842"/>
<sequence>MLVEGYPQQRMEWIYGLIPFILGIATQNIHIHYDCYGGGFMNASCPASQQIYPLQVVTGAKNLSLNCPALYSNISNFDQCCKPEDEDSCTGDYVNVDDPFRSFQFHENCIGRRACPNVPVPNMDTAYLNCNQSLFSAQTTFMALYYNCIDESKIAIIDGTNSLQSNDSVYLQGANNDGEIPAFNVMNNSCSVEAPFCNSTLTIDVLDLRLADDGTDCKQSLTIVDGTRSVTLTCANNINYTVYSVPSQTNYITITFQNSMTVQGGHFWLEFRGISEETVQLHCPARSQAIDCSVSTSTESDPTTVTTTSRTLSTANQTVYESTSTDSVPTTFTTTSTANQTVYGDTPAKNGTDNGNDKLDIIIAVVATLVILSVVVAAILCIWFRKKKRSRISSEKSIGNKKGASDDIERDQKENKSPQINQKNSHECPGEEGNPNNNFPLNQNNSDNISSGKKPNHLEPIMSENGDHGSNSKKKKKKKKKKQKDQHTNSTDVNEGITAVNSQAESALVENEYSEKIQKKKKKKRKRNHPEIDLETLNLDQEQGNTETNQSECNNNQDIQPPSSGNDINGTSFNDDRGITMTESYEKGKRHKKSKKKKSKHKHQQEETTKNSFAQHESAGGEVLLNDD</sequence>
<dbReference type="Proteomes" id="UP000005408">
    <property type="component" value="Unassembled WGS sequence"/>
</dbReference>
<protein>
    <recommendedName>
        <fullName evidence="5">CUB domain-containing protein</fullName>
    </recommendedName>
</protein>
<dbReference type="OMA" id="QRMEWIY"/>
<proteinExistence type="predicted"/>
<evidence type="ECO:0000313" key="4">
    <source>
        <dbReference type="Proteomes" id="UP000005408"/>
    </source>
</evidence>
<feature type="compositionally biased region" description="Basic residues" evidence="1">
    <location>
        <begin position="471"/>
        <end position="484"/>
    </location>
</feature>
<evidence type="ECO:0000256" key="2">
    <source>
        <dbReference type="SAM" id="Phobius"/>
    </source>
</evidence>
<feature type="compositionally biased region" description="Basic and acidic residues" evidence="1">
    <location>
        <begin position="403"/>
        <end position="416"/>
    </location>
</feature>
<keyword evidence="2" id="KW-1133">Transmembrane helix</keyword>
<feature type="compositionally biased region" description="Basic residues" evidence="1">
    <location>
        <begin position="588"/>
        <end position="603"/>
    </location>
</feature>
<organism evidence="3 4">
    <name type="scientific">Magallana gigas</name>
    <name type="common">Pacific oyster</name>
    <name type="synonym">Crassostrea gigas</name>
    <dbReference type="NCBI Taxonomy" id="29159"/>
    <lineage>
        <taxon>Eukaryota</taxon>
        <taxon>Metazoa</taxon>
        <taxon>Spiralia</taxon>
        <taxon>Lophotrochozoa</taxon>
        <taxon>Mollusca</taxon>
        <taxon>Bivalvia</taxon>
        <taxon>Autobranchia</taxon>
        <taxon>Pteriomorphia</taxon>
        <taxon>Ostreida</taxon>
        <taxon>Ostreoidea</taxon>
        <taxon>Ostreidae</taxon>
        <taxon>Magallana</taxon>
    </lineage>
</organism>
<feature type="compositionally biased region" description="Polar residues" evidence="1">
    <location>
        <begin position="488"/>
        <end position="505"/>
    </location>
</feature>
<name>A0A8W8J9M9_MAGGI</name>
<dbReference type="KEGG" id="crg:117691842"/>
<feature type="compositionally biased region" description="Low complexity" evidence="1">
    <location>
        <begin position="434"/>
        <end position="448"/>
    </location>
</feature>
<feature type="transmembrane region" description="Helical" evidence="2">
    <location>
        <begin position="361"/>
        <end position="384"/>
    </location>
</feature>
<evidence type="ECO:0000256" key="1">
    <source>
        <dbReference type="SAM" id="MobiDB-lite"/>
    </source>
</evidence>
<feature type="compositionally biased region" description="Polar residues" evidence="1">
    <location>
        <begin position="538"/>
        <end position="573"/>
    </location>
</feature>
<dbReference type="OrthoDB" id="6155870at2759"/>
<dbReference type="AlphaFoldDB" id="A0A8W8J9M9"/>